<dbReference type="PATRIC" id="fig|476272.21.peg.3464"/>
<dbReference type="HOGENOM" id="CLU_2491624_0_0_9"/>
<proteinExistence type="predicted"/>
<dbReference type="RefSeq" id="WP_005945642.1">
    <property type="nucleotide sequence ID" value="NZ_CP136423.1"/>
</dbReference>
<gene>
    <name evidence="1" type="ORF">RUMHYD_00458</name>
</gene>
<dbReference type="EMBL" id="ACBZ01000017">
    <property type="protein sequence ID" value="EEG50582.1"/>
    <property type="molecule type" value="Genomic_DNA"/>
</dbReference>
<comment type="caution">
    <text evidence="1">The sequence shown here is derived from an EMBL/GenBank/DDBJ whole genome shotgun (WGS) entry which is preliminary data.</text>
</comment>
<protein>
    <recommendedName>
        <fullName evidence="3">Virus attachment protein p12 family</fullName>
    </recommendedName>
</protein>
<evidence type="ECO:0000313" key="2">
    <source>
        <dbReference type="Proteomes" id="UP000003100"/>
    </source>
</evidence>
<keyword evidence="2" id="KW-1185">Reference proteome</keyword>
<evidence type="ECO:0000313" key="1">
    <source>
        <dbReference type="EMBL" id="EEG50582.1"/>
    </source>
</evidence>
<dbReference type="Proteomes" id="UP000003100">
    <property type="component" value="Unassembled WGS sequence"/>
</dbReference>
<organism evidence="1 2">
    <name type="scientific">Blautia hydrogenotrophica (strain DSM 10507 / JCM 14656 / S5a33)</name>
    <name type="common">Ruminococcus hydrogenotrophicus</name>
    <dbReference type="NCBI Taxonomy" id="476272"/>
    <lineage>
        <taxon>Bacteria</taxon>
        <taxon>Bacillati</taxon>
        <taxon>Bacillota</taxon>
        <taxon>Clostridia</taxon>
        <taxon>Lachnospirales</taxon>
        <taxon>Lachnospiraceae</taxon>
        <taxon>Blautia</taxon>
    </lineage>
</organism>
<sequence length="86" mass="9164">MENFIVIVVLALIVGAATAYLVKARKSGIKCIGCPSGANCPNNPKSCKKTNVSHTCGIQSSEHCKTFGSDCISCKDQEESKRKNNS</sequence>
<reference evidence="1 2" key="2">
    <citation type="submission" date="2009-02" db="EMBL/GenBank/DDBJ databases">
        <title>Draft genome sequence of Blautia hydrogenotrophica DSM 10507 (Ruminococcus hydrogenotrophicus DSM 10507).</title>
        <authorList>
            <person name="Sudarsanam P."/>
            <person name="Ley R."/>
            <person name="Guruge J."/>
            <person name="Turnbaugh P.J."/>
            <person name="Mahowald M."/>
            <person name="Liep D."/>
            <person name="Gordon J."/>
        </authorList>
    </citation>
    <scope>NUCLEOTIDE SEQUENCE [LARGE SCALE GENOMIC DNA]</scope>
    <source>
        <strain evidence="2">DSM 10507 / JCM 14656 / S5a33</strain>
    </source>
</reference>
<reference evidence="1 2" key="1">
    <citation type="submission" date="2009-01" db="EMBL/GenBank/DDBJ databases">
        <authorList>
            <person name="Fulton L."/>
            <person name="Clifton S."/>
            <person name="Fulton B."/>
            <person name="Xu J."/>
            <person name="Minx P."/>
            <person name="Pepin K.H."/>
            <person name="Johnson M."/>
            <person name="Bhonagiri V."/>
            <person name="Nash W.E."/>
            <person name="Mardis E.R."/>
            <person name="Wilson R.K."/>
        </authorList>
    </citation>
    <scope>NUCLEOTIDE SEQUENCE [LARGE SCALE GENOMIC DNA]</scope>
    <source>
        <strain evidence="2">DSM 10507 / JCM 14656 / S5a33</strain>
    </source>
</reference>
<name>C0CHZ4_BLAHS</name>
<dbReference type="eggNOG" id="ENOG5033G1M">
    <property type="taxonomic scope" value="Bacteria"/>
</dbReference>
<dbReference type="AlphaFoldDB" id="C0CHZ4"/>
<dbReference type="GeneID" id="86821706"/>
<evidence type="ECO:0008006" key="3">
    <source>
        <dbReference type="Google" id="ProtNLM"/>
    </source>
</evidence>
<accession>C0CHZ4</accession>